<keyword evidence="9" id="KW-1185">Reference proteome</keyword>
<dbReference type="InterPro" id="IPR005829">
    <property type="entry name" value="Sugar_transporter_CS"/>
</dbReference>
<keyword evidence="4 6" id="KW-1133">Transmembrane helix</keyword>
<dbReference type="OrthoDB" id="9814001at2"/>
<dbReference type="Proteomes" id="UP000274033">
    <property type="component" value="Unassembled WGS sequence"/>
</dbReference>
<dbReference type="InterPro" id="IPR036259">
    <property type="entry name" value="MFS_trans_sf"/>
</dbReference>
<comment type="subcellular location">
    <subcellularLocation>
        <location evidence="1">Cell membrane</location>
        <topology evidence="1">Multi-pass membrane protein</topology>
    </subcellularLocation>
</comment>
<dbReference type="PROSITE" id="PS00217">
    <property type="entry name" value="SUGAR_TRANSPORT_2"/>
    <property type="match status" value="1"/>
</dbReference>
<feature type="transmembrane region" description="Helical" evidence="6">
    <location>
        <begin position="303"/>
        <end position="324"/>
    </location>
</feature>
<feature type="transmembrane region" description="Helical" evidence="6">
    <location>
        <begin position="105"/>
        <end position="127"/>
    </location>
</feature>
<dbReference type="Pfam" id="PF07690">
    <property type="entry name" value="MFS_1"/>
    <property type="match status" value="1"/>
</dbReference>
<accession>A0A3N9U6X5</accession>
<keyword evidence="2" id="KW-0813">Transport</keyword>
<keyword evidence="3 6" id="KW-0812">Transmembrane</keyword>
<feature type="transmembrane region" description="Helical" evidence="6">
    <location>
        <begin position="336"/>
        <end position="358"/>
    </location>
</feature>
<feature type="domain" description="Major facilitator superfamily (MFS) profile" evidence="7">
    <location>
        <begin position="14"/>
        <end position="394"/>
    </location>
</feature>
<sequence>MRHEGKEQLWTKNFIMMSIVNFFITLIFFLLIITIASFAVEKYEASTSAAGFVSSIFVIGALFGRLFAGRVITSFGSKKTLFYGLFFFIALTLCYFIAMSMPLLIIIRLLHGLSLGVVTTATGTIIAQMIPNSRKGEGIGYYSMSGVLASSIGPFIGLLLIPTTYSFQAIFTLNAILSICCLLMYFFINLEDYEPSAKKSVEGSSKRFNWRNYIEPKAVPVSLIALIIGFSYSGVMSFLAFYIEEINLVKAGSLFFFIYSIVVLFSRPFTGPLMDRRGATIVIVPCLIIFALGMVLFSQASTGVLLLTSAILIGFGYGNFNSVAQALALKVTEKHRLGLATATYYILFDIGLGIGPFVLGNLVSLLGYRMMFLLMVPVILLALVLYMIIVRKKQNTDVIVTEQRGHSLN</sequence>
<dbReference type="InterPro" id="IPR011701">
    <property type="entry name" value="MFS"/>
</dbReference>
<evidence type="ECO:0000256" key="3">
    <source>
        <dbReference type="ARBA" id="ARBA00022692"/>
    </source>
</evidence>
<dbReference type="SUPFAM" id="SSF103473">
    <property type="entry name" value="MFS general substrate transporter"/>
    <property type="match status" value="1"/>
</dbReference>
<dbReference type="InterPro" id="IPR020846">
    <property type="entry name" value="MFS_dom"/>
</dbReference>
<name>A0A3N9U6X5_9BACI</name>
<gene>
    <name evidence="8" type="ORF">EBB45_18115</name>
</gene>
<evidence type="ECO:0000256" key="4">
    <source>
        <dbReference type="ARBA" id="ARBA00022989"/>
    </source>
</evidence>
<feature type="transmembrane region" description="Helical" evidence="6">
    <location>
        <begin position="218"/>
        <end position="242"/>
    </location>
</feature>
<dbReference type="InterPro" id="IPR052714">
    <property type="entry name" value="MFS_Exporter"/>
</dbReference>
<dbReference type="EMBL" id="RRCT01000027">
    <property type="protein sequence ID" value="RQW72337.1"/>
    <property type="molecule type" value="Genomic_DNA"/>
</dbReference>
<evidence type="ECO:0000259" key="7">
    <source>
        <dbReference type="PROSITE" id="PS50850"/>
    </source>
</evidence>
<feature type="transmembrane region" description="Helical" evidence="6">
    <location>
        <begin position="46"/>
        <end position="68"/>
    </location>
</feature>
<dbReference type="GO" id="GO:0005886">
    <property type="term" value="C:plasma membrane"/>
    <property type="evidence" value="ECO:0007669"/>
    <property type="project" value="UniProtKB-SubCell"/>
</dbReference>
<organism evidence="8 9">
    <name type="scientific">Lysinibacillus composti</name>
    <dbReference type="NCBI Taxonomy" id="720633"/>
    <lineage>
        <taxon>Bacteria</taxon>
        <taxon>Bacillati</taxon>
        <taxon>Bacillota</taxon>
        <taxon>Bacilli</taxon>
        <taxon>Bacillales</taxon>
        <taxon>Bacillaceae</taxon>
        <taxon>Lysinibacillus</taxon>
    </lineage>
</organism>
<evidence type="ECO:0000256" key="5">
    <source>
        <dbReference type="ARBA" id="ARBA00023136"/>
    </source>
</evidence>
<dbReference type="RefSeq" id="WP_124766751.1">
    <property type="nucleotide sequence ID" value="NZ_JAFBDY010000028.1"/>
</dbReference>
<feature type="transmembrane region" description="Helical" evidence="6">
    <location>
        <begin position="20"/>
        <end position="40"/>
    </location>
</feature>
<feature type="transmembrane region" description="Helical" evidence="6">
    <location>
        <begin position="80"/>
        <end position="99"/>
    </location>
</feature>
<dbReference type="Gene3D" id="1.20.1250.20">
    <property type="entry name" value="MFS general substrate transporter like domains"/>
    <property type="match status" value="2"/>
</dbReference>
<keyword evidence="5 6" id="KW-0472">Membrane</keyword>
<protein>
    <submittedName>
        <fullName evidence="8">MFS transporter</fullName>
    </submittedName>
</protein>
<evidence type="ECO:0000313" key="8">
    <source>
        <dbReference type="EMBL" id="RQW72337.1"/>
    </source>
</evidence>
<evidence type="ECO:0000256" key="6">
    <source>
        <dbReference type="SAM" id="Phobius"/>
    </source>
</evidence>
<evidence type="ECO:0000256" key="2">
    <source>
        <dbReference type="ARBA" id="ARBA00022448"/>
    </source>
</evidence>
<dbReference type="AlphaFoldDB" id="A0A3N9U6X5"/>
<comment type="caution">
    <text evidence="8">The sequence shown here is derived from an EMBL/GenBank/DDBJ whole genome shotgun (WGS) entry which is preliminary data.</text>
</comment>
<feature type="transmembrane region" description="Helical" evidence="6">
    <location>
        <begin position="370"/>
        <end position="389"/>
    </location>
</feature>
<evidence type="ECO:0000313" key="9">
    <source>
        <dbReference type="Proteomes" id="UP000274033"/>
    </source>
</evidence>
<proteinExistence type="predicted"/>
<dbReference type="PROSITE" id="PS50850">
    <property type="entry name" value="MFS"/>
    <property type="match status" value="1"/>
</dbReference>
<dbReference type="PANTHER" id="PTHR23531">
    <property type="entry name" value="QUINOLENE RESISTANCE PROTEIN NORA"/>
    <property type="match status" value="1"/>
</dbReference>
<feature type="transmembrane region" description="Helical" evidence="6">
    <location>
        <begin position="278"/>
        <end position="297"/>
    </location>
</feature>
<dbReference type="GO" id="GO:0022857">
    <property type="term" value="F:transmembrane transporter activity"/>
    <property type="evidence" value="ECO:0007669"/>
    <property type="project" value="InterPro"/>
</dbReference>
<feature type="transmembrane region" description="Helical" evidence="6">
    <location>
        <begin position="139"/>
        <end position="161"/>
    </location>
</feature>
<feature type="transmembrane region" description="Helical" evidence="6">
    <location>
        <begin position="167"/>
        <end position="188"/>
    </location>
</feature>
<dbReference type="PANTHER" id="PTHR23531:SF1">
    <property type="entry name" value="QUINOLENE RESISTANCE PROTEIN NORA"/>
    <property type="match status" value="1"/>
</dbReference>
<feature type="transmembrane region" description="Helical" evidence="6">
    <location>
        <begin position="248"/>
        <end position="266"/>
    </location>
</feature>
<evidence type="ECO:0000256" key="1">
    <source>
        <dbReference type="ARBA" id="ARBA00004651"/>
    </source>
</evidence>
<dbReference type="CDD" id="cd17489">
    <property type="entry name" value="MFS_YfcJ_like"/>
    <property type="match status" value="1"/>
</dbReference>
<reference evidence="8 9" key="1">
    <citation type="journal article" date="2013" name="J. Microbiol.">
        <title>Lysinibacillus chungkukjangi sp. nov., isolated from Chungkukjang, Korean fermented soybean food.</title>
        <authorList>
            <person name="Kim S.J."/>
            <person name="Jang Y.H."/>
            <person name="Hamada M."/>
            <person name="Ahn J.H."/>
            <person name="Weon H.Y."/>
            <person name="Suzuki K."/>
            <person name="Whang K.S."/>
            <person name="Kwon S.W."/>
        </authorList>
    </citation>
    <scope>NUCLEOTIDE SEQUENCE [LARGE SCALE GENOMIC DNA]</scope>
    <source>
        <strain evidence="8 9">MCCC 1A12701</strain>
    </source>
</reference>